<dbReference type="KEGG" id="hja:BST95_03145"/>
<accession>A0AAP8MCJ2</accession>
<feature type="compositionally biased region" description="Basic and acidic residues" evidence="1">
    <location>
        <begin position="623"/>
        <end position="638"/>
    </location>
</feature>
<name>A0AAP8MCJ2_9GAMM</name>
<protein>
    <submittedName>
        <fullName evidence="2">Uncharacterized protein</fullName>
    </submittedName>
</protein>
<comment type="caution">
    <text evidence="2">The sequence shown here is derived from an EMBL/GenBank/DDBJ whole genome shotgun (WGS) entry which is preliminary data.</text>
</comment>
<evidence type="ECO:0000313" key="2">
    <source>
        <dbReference type="EMBL" id="PLW85300.1"/>
    </source>
</evidence>
<proteinExistence type="predicted"/>
<dbReference type="EMBL" id="PKUR01000003">
    <property type="protein sequence ID" value="PLW85300.1"/>
    <property type="molecule type" value="Genomic_DNA"/>
</dbReference>
<dbReference type="AlphaFoldDB" id="A0AAP8MCJ2"/>
<gene>
    <name evidence="2" type="ORF">C0029_11715</name>
</gene>
<evidence type="ECO:0000313" key="3">
    <source>
        <dbReference type="Proteomes" id="UP000235162"/>
    </source>
</evidence>
<dbReference type="Proteomes" id="UP000235162">
    <property type="component" value="Unassembled WGS sequence"/>
</dbReference>
<feature type="region of interest" description="Disordered" evidence="1">
    <location>
        <begin position="611"/>
        <end position="638"/>
    </location>
</feature>
<dbReference type="RefSeq" id="WP_084198127.1">
    <property type="nucleotide sequence ID" value="NZ_BMYL01000007.1"/>
</dbReference>
<organism evidence="2 3">
    <name type="scientific">Halioglobus japonicus</name>
    <dbReference type="NCBI Taxonomy" id="930805"/>
    <lineage>
        <taxon>Bacteria</taxon>
        <taxon>Pseudomonadati</taxon>
        <taxon>Pseudomonadota</taxon>
        <taxon>Gammaproteobacteria</taxon>
        <taxon>Cellvibrionales</taxon>
        <taxon>Halieaceae</taxon>
        <taxon>Halioglobus</taxon>
    </lineage>
</organism>
<reference evidence="2 3" key="1">
    <citation type="submission" date="2018-01" db="EMBL/GenBank/DDBJ databases">
        <title>The draft genome sequence of Halioglobus japonicus S1-36.</title>
        <authorList>
            <person name="Du Z.-J."/>
            <person name="Shi M.-J."/>
        </authorList>
    </citation>
    <scope>NUCLEOTIDE SEQUENCE [LARGE SCALE GENOMIC DNA]</scope>
    <source>
        <strain evidence="2 3">S1-36</strain>
    </source>
</reference>
<keyword evidence="3" id="KW-1185">Reference proteome</keyword>
<evidence type="ECO:0000256" key="1">
    <source>
        <dbReference type="SAM" id="MobiDB-lite"/>
    </source>
</evidence>
<sequence>MHTVATLLSSLNKTSLRLLGLSFLVLLSACRMPVAIQGQGFVFGEQANTVYRDGYVFEINEDFQETFWPVPAPGHSFSAWNEICSVGQVLECSLTLTEDAWGRDDEIPLDATFTAGYQGPMVLNDYQFFWDAGTRTLTIPAASIVLEGSDPAAPMRTFVAPPGMPMIIPGTRVGPNYEFTLPTADYIPDDYWLMISTLDEAGTLATVSYDFGIAESLNPIAELKPYSQSSPWKDVLVNCAAASNPHSVCSMQTLPYIGAVTSNPSVSDIMQRVVVSHGWMGNRYSQVLQNLPPEMLKMFRGVTAIVIGSDIRPAFFTALTGAIYIDPQDLWLTPRERESIDWTPDFRSDFGNALQFIPAGTYLSGRNLAWGFSGDYPEGVTRSLVEIILPLGYVIAHELAHANDFIHPAIMPPANSTLTPLDFYFRLWGLEASAGLGNTYPLSSQLLYQVADVLYRGVEANNTILNLTAADVGQAFASDTANSMYSYSTIYEDTATLVEEVLMSYFFGVDKLQSFLDEPAQEPQDCTDYILQWGSLNRASVPQIKERARLVLSTILDEADVSKYLNAVPAQRTLQPGLSLCENLDALFSVAPQSVNGQAKATRTLPRLHALQPAHEHKHPVMRKVDERREKQTTRGLR</sequence>